<proteinExistence type="predicted"/>
<dbReference type="AlphaFoldDB" id="A0A9W7DBG6"/>
<feature type="region of interest" description="Disordered" evidence="1">
    <location>
        <begin position="84"/>
        <end position="179"/>
    </location>
</feature>
<accession>A0A9W7DBG6</accession>
<protein>
    <submittedName>
        <fullName evidence="2">Unnamed protein product</fullName>
    </submittedName>
</protein>
<gene>
    <name evidence="2" type="ORF">Pfra01_002971900</name>
</gene>
<sequence length="443" mass="49476">MCRDRHINPKTHSEGTLVPAASVAADTVVASLATTGRSSASTSVVTSTVTTRSSPKRTMSLGDYKKMRGKTVFARDELETLFNVVSDADTNDGEEEDEEASSSRRGDPSVGSRRPREDDSDASSSKRSRSGSDRPLVDAGPLSSPRSGGDPTPSGVVASRTAPMRHPWMPTPSEIQSRFGSTDAKACSVKMQHVENSLNRTNAYLAKISTGIDCLVKQNAIEPVENKSPLPFKKELVVSATEIRSKHIKKRKAEHSEKTNRKVGENAESASDDEDDDSSRHRKSNPNHFHNGIIRWDTCSATAANRIETIFDEMSPMATPERMPKLNISLNRWQRFFWIPQNKDAPLERWPSMIKAIVEKLPDPKLFSFDTLKGSRFKKFRDGYNKLRSPIMLATVWERKHHIRPNTKQHPAMDAYIKARLSRIHSGAKLGVSTQQRSKNWWI</sequence>
<feature type="region of interest" description="Disordered" evidence="1">
    <location>
        <begin position="36"/>
        <end position="61"/>
    </location>
</feature>
<feature type="compositionally biased region" description="Acidic residues" evidence="1">
    <location>
        <begin position="89"/>
        <end position="100"/>
    </location>
</feature>
<evidence type="ECO:0000256" key="1">
    <source>
        <dbReference type="SAM" id="MobiDB-lite"/>
    </source>
</evidence>
<reference evidence="2" key="1">
    <citation type="submission" date="2023-04" db="EMBL/GenBank/DDBJ databases">
        <title>Phytophthora fragariaefolia NBRC 109709.</title>
        <authorList>
            <person name="Ichikawa N."/>
            <person name="Sato H."/>
            <person name="Tonouchi N."/>
        </authorList>
    </citation>
    <scope>NUCLEOTIDE SEQUENCE</scope>
    <source>
        <strain evidence="2">NBRC 109709</strain>
    </source>
</reference>
<dbReference type="EMBL" id="BSXT01018928">
    <property type="protein sequence ID" value="GMG16307.1"/>
    <property type="molecule type" value="Genomic_DNA"/>
</dbReference>
<feature type="region of interest" description="Disordered" evidence="1">
    <location>
        <begin position="244"/>
        <end position="289"/>
    </location>
</feature>
<organism evidence="2 3">
    <name type="scientific">Phytophthora fragariaefolia</name>
    <dbReference type="NCBI Taxonomy" id="1490495"/>
    <lineage>
        <taxon>Eukaryota</taxon>
        <taxon>Sar</taxon>
        <taxon>Stramenopiles</taxon>
        <taxon>Oomycota</taxon>
        <taxon>Peronosporomycetes</taxon>
        <taxon>Peronosporales</taxon>
        <taxon>Peronosporaceae</taxon>
        <taxon>Phytophthora</taxon>
    </lineage>
</organism>
<feature type="compositionally biased region" description="Basic and acidic residues" evidence="1">
    <location>
        <begin position="254"/>
        <end position="265"/>
    </location>
</feature>
<dbReference type="Proteomes" id="UP001165121">
    <property type="component" value="Unassembled WGS sequence"/>
</dbReference>
<feature type="compositionally biased region" description="Low complexity" evidence="1">
    <location>
        <begin position="36"/>
        <end position="58"/>
    </location>
</feature>
<evidence type="ECO:0000313" key="2">
    <source>
        <dbReference type="EMBL" id="GMG16307.1"/>
    </source>
</evidence>
<comment type="caution">
    <text evidence="2">The sequence shown here is derived from an EMBL/GenBank/DDBJ whole genome shotgun (WGS) entry which is preliminary data.</text>
</comment>
<name>A0A9W7DBG6_9STRA</name>
<keyword evidence="3" id="KW-1185">Reference proteome</keyword>
<evidence type="ECO:0000313" key="3">
    <source>
        <dbReference type="Proteomes" id="UP001165121"/>
    </source>
</evidence>